<name>A0ABR1UMR6_9PEZI</name>
<accession>A0ABR1UMR6</accession>
<keyword evidence="2" id="KW-1185">Reference proteome</keyword>
<dbReference type="Proteomes" id="UP001446871">
    <property type="component" value="Unassembled WGS sequence"/>
</dbReference>
<evidence type="ECO:0000313" key="1">
    <source>
        <dbReference type="EMBL" id="KAK8060192.1"/>
    </source>
</evidence>
<evidence type="ECO:0000313" key="2">
    <source>
        <dbReference type="Proteomes" id="UP001446871"/>
    </source>
</evidence>
<organism evidence="1 2">
    <name type="scientific">Apiospora saccharicola</name>
    <dbReference type="NCBI Taxonomy" id="335842"/>
    <lineage>
        <taxon>Eukaryota</taxon>
        <taxon>Fungi</taxon>
        <taxon>Dikarya</taxon>
        <taxon>Ascomycota</taxon>
        <taxon>Pezizomycotina</taxon>
        <taxon>Sordariomycetes</taxon>
        <taxon>Xylariomycetidae</taxon>
        <taxon>Amphisphaeriales</taxon>
        <taxon>Apiosporaceae</taxon>
        <taxon>Apiospora</taxon>
    </lineage>
</organism>
<reference evidence="1 2" key="1">
    <citation type="submission" date="2023-01" db="EMBL/GenBank/DDBJ databases">
        <title>Analysis of 21 Apiospora genomes using comparative genomics revels a genus with tremendous synthesis potential of carbohydrate active enzymes and secondary metabolites.</title>
        <authorList>
            <person name="Sorensen T."/>
        </authorList>
    </citation>
    <scope>NUCLEOTIDE SEQUENCE [LARGE SCALE GENOMIC DNA]</scope>
    <source>
        <strain evidence="1 2">CBS 83171</strain>
    </source>
</reference>
<dbReference type="EMBL" id="JAQQWM010000006">
    <property type="protein sequence ID" value="KAK8060192.1"/>
    <property type="molecule type" value="Genomic_DNA"/>
</dbReference>
<protein>
    <submittedName>
        <fullName evidence="1">Uncharacterized protein</fullName>
    </submittedName>
</protein>
<sequence length="234" mass="25827">MFKTMPLRTQQVLRRDRLTPVNLLDLPNIPMDTSHWLNYIDIIAHMAEGAWKPSFALGPPRASGYGRLPKIKVADYQLGSSAVNASHFSTYAGSSRNRRGGPLRVYRHLSEAAKPHRHGEPAHYQEARNPGAVMNFRLINIADNSLLSVANVASQKPPASLTAAGPQLDIIAVEGFVILFLGLSIGVPNPDYNPESVIEFQRQLRDGLDLPDFSQFALNRADVTLAPLKAEERI</sequence>
<gene>
    <name evidence="1" type="ORF">PG996_010122</name>
</gene>
<proteinExistence type="predicted"/>
<comment type="caution">
    <text evidence="1">The sequence shown here is derived from an EMBL/GenBank/DDBJ whole genome shotgun (WGS) entry which is preliminary data.</text>
</comment>